<gene>
    <name evidence="3" type="ORF">HDF16_003706</name>
</gene>
<sequence>MKLTHDRFRSIRATRSSFFACLLLITLSASARYLAAQNSPQAAASDVDTPPPTNRPAHDSPSVDIDTAWSMLTSALLDNKHTPLQIQSLAALGTIGFNPRAAQLITESMRDPDLDVRTAAVLAAGQTPALTAKRNFSMELRTLLDDKEPQVAVAAASTLWKMGDHSGEDILVAVAAGERKASAGLMDSTRHTITTDLHNPSTIARIGALQGASMLLGPFGFGVTAYEYIHKNGADTSRTLAIELISQSKTKPIHDELINALTDKDVGVRAAAAKALGEYHDKETAAAIANLFYDSKPPVRLTAAASYLRASGAVASPAAHAAKK</sequence>
<keyword evidence="2" id="KW-0732">Signal</keyword>
<feature type="region of interest" description="Disordered" evidence="1">
    <location>
        <begin position="41"/>
        <end position="62"/>
    </location>
</feature>
<organism evidence="3 4">
    <name type="scientific">Granulicella aggregans</name>
    <dbReference type="NCBI Taxonomy" id="474949"/>
    <lineage>
        <taxon>Bacteria</taxon>
        <taxon>Pseudomonadati</taxon>
        <taxon>Acidobacteriota</taxon>
        <taxon>Terriglobia</taxon>
        <taxon>Terriglobales</taxon>
        <taxon>Acidobacteriaceae</taxon>
        <taxon>Granulicella</taxon>
    </lineage>
</organism>
<protein>
    <submittedName>
        <fullName evidence="3">HEAT repeat protein</fullName>
    </submittedName>
</protein>
<comment type="caution">
    <text evidence="3">The sequence shown here is derived from an EMBL/GenBank/DDBJ whole genome shotgun (WGS) entry which is preliminary data.</text>
</comment>
<dbReference type="SUPFAM" id="SSF48371">
    <property type="entry name" value="ARM repeat"/>
    <property type="match status" value="1"/>
</dbReference>
<dbReference type="GO" id="GO:0016491">
    <property type="term" value="F:oxidoreductase activity"/>
    <property type="evidence" value="ECO:0007669"/>
    <property type="project" value="TreeGrafter"/>
</dbReference>
<dbReference type="InterPro" id="IPR011989">
    <property type="entry name" value="ARM-like"/>
</dbReference>
<reference evidence="3 4" key="1">
    <citation type="submission" date="2020-08" db="EMBL/GenBank/DDBJ databases">
        <title>Genomic Encyclopedia of Type Strains, Phase IV (KMG-V): Genome sequencing to study the core and pangenomes of soil and plant-associated prokaryotes.</title>
        <authorList>
            <person name="Whitman W."/>
        </authorList>
    </citation>
    <scope>NUCLEOTIDE SEQUENCE [LARGE SCALE GENOMIC DNA]</scope>
    <source>
        <strain evidence="3 4">M8UP14</strain>
    </source>
</reference>
<dbReference type="Proteomes" id="UP000540989">
    <property type="component" value="Unassembled WGS sequence"/>
</dbReference>
<feature type="chain" id="PRO_5031257425" evidence="2">
    <location>
        <begin position="32"/>
        <end position="324"/>
    </location>
</feature>
<dbReference type="RefSeq" id="WP_348641351.1">
    <property type="nucleotide sequence ID" value="NZ_JACHIP010000005.1"/>
</dbReference>
<evidence type="ECO:0000256" key="2">
    <source>
        <dbReference type="SAM" id="SignalP"/>
    </source>
</evidence>
<proteinExistence type="predicted"/>
<evidence type="ECO:0000313" key="3">
    <source>
        <dbReference type="EMBL" id="MBB5058983.1"/>
    </source>
</evidence>
<dbReference type="Pfam" id="PF13646">
    <property type="entry name" value="HEAT_2"/>
    <property type="match status" value="1"/>
</dbReference>
<dbReference type="AlphaFoldDB" id="A0A7W8E4E9"/>
<evidence type="ECO:0000313" key="4">
    <source>
        <dbReference type="Proteomes" id="UP000540989"/>
    </source>
</evidence>
<dbReference type="EMBL" id="JACHIP010000005">
    <property type="protein sequence ID" value="MBB5058983.1"/>
    <property type="molecule type" value="Genomic_DNA"/>
</dbReference>
<evidence type="ECO:0000256" key="1">
    <source>
        <dbReference type="SAM" id="MobiDB-lite"/>
    </source>
</evidence>
<name>A0A7W8E4E9_9BACT</name>
<keyword evidence="4" id="KW-1185">Reference proteome</keyword>
<feature type="signal peptide" evidence="2">
    <location>
        <begin position="1"/>
        <end position="31"/>
    </location>
</feature>
<accession>A0A7W8E4E9</accession>
<dbReference type="InterPro" id="IPR016024">
    <property type="entry name" value="ARM-type_fold"/>
</dbReference>
<dbReference type="PANTHER" id="PTHR12697">
    <property type="entry name" value="PBS LYASE HEAT-LIKE PROTEIN"/>
    <property type="match status" value="1"/>
</dbReference>
<dbReference type="Gene3D" id="1.25.10.10">
    <property type="entry name" value="Leucine-rich Repeat Variant"/>
    <property type="match status" value="2"/>
</dbReference>
<dbReference type="PANTHER" id="PTHR12697:SF5">
    <property type="entry name" value="DEOXYHYPUSINE HYDROXYLASE"/>
    <property type="match status" value="1"/>
</dbReference>